<dbReference type="PRINTS" id="PR00385">
    <property type="entry name" value="P450"/>
</dbReference>
<evidence type="ECO:0000256" key="18">
    <source>
        <dbReference type="PIRSR" id="PIRSR602401-1"/>
    </source>
</evidence>
<gene>
    <name evidence="21" type="primary">topaz1</name>
</gene>
<evidence type="ECO:0000256" key="3">
    <source>
        <dbReference type="ARBA" id="ARBA00004514"/>
    </source>
</evidence>
<evidence type="ECO:0000256" key="19">
    <source>
        <dbReference type="SAM" id="MobiDB-lite"/>
    </source>
</evidence>
<dbReference type="GO" id="GO:0004497">
    <property type="term" value="F:monooxygenase activity"/>
    <property type="evidence" value="ECO:0007669"/>
    <property type="project" value="UniProtKB-KW"/>
</dbReference>
<dbReference type="InterPro" id="IPR038952">
    <property type="entry name" value="TOPAZ1"/>
</dbReference>
<dbReference type="GO" id="GO:0007283">
    <property type="term" value="P:spermatogenesis"/>
    <property type="evidence" value="ECO:0007669"/>
    <property type="project" value="UniProtKB-KW"/>
</dbReference>
<dbReference type="InterPro" id="IPR001128">
    <property type="entry name" value="Cyt_P450"/>
</dbReference>
<name>A0A6I8PL52_XENTR</name>
<comment type="subcellular location">
    <subcellularLocation>
        <location evidence="3">Cytoplasm</location>
        <location evidence="3">Cytosol</location>
    </subcellularLocation>
    <subcellularLocation>
        <location evidence="4">Endoplasmic reticulum membrane</location>
    </subcellularLocation>
</comment>
<feature type="domain" description="Protein TOPAZ1" evidence="20">
    <location>
        <begin position="418"/>
        <end position="592"/>
    </location>
</feature>
<dbReference type="InterPro" id="IPR002401">
    <property type="entry name" value="Cyt_P450_E_grp-I"/>
</dbReference>
<evidence type="ECO:0000256" key="9">
    <source>
        <dbReference type="ARBA" id="ARBA00022723"/>
    </source>
</evidence>
<evidence type="ECO:0000256" key="17">
    <source>
        <dbReference type="ARBA" id="ARBA00031943"/>
    </source>
</evidence>
<dbReference type="GO" id="GO:0030154">
    <property type="term" value="P:cell differentiation"/>
    <property type="evidence" value="ECO:0007669"/>
    <property type="project" value="UniProtKB-KW"/>
</dbReference>
<dbReference type="Pfam" id="PF00067">
    <property type="entry name" value="p450"/>
    <property type="match status" value="1"/>
</dbReference>
<feature type="region of interest" description="Disordered" evidence="19">
    <location>
        <begin position="136"/>
        <end position="170"/>
    </location>
</feature>
<protein>
    <recommendedName>
        <fullName evidence="6">Protein TOPAZ1</fullName>
    </recommendedName>
    <alternativeName>
        <fullName evidence="17">Testis- and ovary-specific PAZ domain-containing protein 1</fullName>
    </alternativeName>
</protein>
<dbReference type="PROSITE" id="PS00086">
    <property type="entry name" value="CYTOCHROME_P450"/>
    <property type="match status" value="1"/>
</dbReference>
<reference evidence="21" key="1">
    <citation type="journal article" date="2010" name="Science">
        <title>The genome of the Western clawed frog Xenopus tropicalis.</title>
        <authorList>
            <person name="Hellsten U."/>
            <person name="Harland R.M."/>
            <person name="Gilchrist M.J."/>
            <person name="Hendrix D."/>
            <person name="Jurka J."/>
            <person name="Kapitonov V."/>
            <person name="Ovcharenko I."/>
            <person name="Putnam N.H."/>
            <person name="Shu S."/>
            <person name="Taher L."/>
            <person name="Blitz I.L."/>
            <person name="Blumberg B."/>
            <person name="Dichmann D.S."/>
            <person name="Dubchak I."/>
            <person name="Amaya E."/>
            <person name="Detter J.C."/>
            <person name="Fletcher R."/>
            <person name="Gerhard D.S."/>
            <person name="Goodstein D."/>
            <person name="Graves T."/>
            <person name="Grigoriev I.V."/>
            <person name="Grimwood J."/>
            <person name="Kawashima T."/>
            <person name="Lindquist E."/>
            <person name="Lucas S.M."/>
            <person name="Mead P.E."/>
            <person name="Mitros T."/>
            <person name="Ogino H."/>
            <person name="Ohta Y."/>
            <person name="Poliakov A.V."/>
            <person name="Pollet N."/>
            <person name="Robert J."/>
            <person name="Salamov A."/>
            <person name="Sater A.K."/>
            <person name="Schmutz J."/>
            <person name="Terry A."/>
            <person name="Vize P.D."/>
            <person name="Warren W.C."/>
            <person name="Wells D."/>
            <person name="Wills A."/>
            <person name="Wilson R.K."/>
            <person name="Zimmerman L.B."/>
            <person name="Zorn A.M."/>
            <person name="Grainger R."/>
            <person name="Grammer T."/>
            <person name="Khokha M.K."/>
            <person name="Richardson P.M."/>
            <person name="Rokhsar D.S."/>
        </authorList>
    </citation>
    <scope>NUCLEOTIDE SEQUENCE [LARGE SCALE GENOMIC DNA]</scope>
    <source>
        <strain evidence="21">Nigerian</strain>
    </source>
</reference>
<evidence type="ECO:0000256" key="4">
    <source>
        <dbReference type="ARBA" id="ARBA00004586"/>
    </source>
</evidence>
<comment type="similarity">
    <text evidence="5">Belongs to the cytochrome P450 family.</text>
</comment>
<dbReference type="GO" id="GO:0020037">
    <property type="term" value="F:heme binding"/>
    <property type="evidence" value="ECO:0007669"/>
    <property type="project" value="InterPro"/>
</dbReference>
<dbReference type="SUPFAM" id="SSF48264">
    <property type="entry name" value="Cytochrome P450"/>
    <property type="match status" value="1"/>
</dbReference>
<dbReference type="Pfam" id="PF14669">
    <property type="entry name" value="Asp_Glu_race_2"/>
    <property type="match status" value="1"/>
</dbReference>
<dbReference type="GO" id="GO:0005506">
    <property type="term" value="F:iron ion binding"/>
    <property type="evidence" value="ECO:0007669"/>
    <property type="project" value="InterPro"/>
</dbReference>
<sequence length="1316" mass="151381">MFYTQLLFHCYRSSTHDVVPDDPELFGTPEDPYISPICNADNKENNKRNNLSALMCNLQEQESAHINESTNDASPEENVEERSTYFAKVITDLEVNDDPLIIHNTLEKNSEDFYDGGQFDFEAFRDLDTDKEIKYAEKNSSESGSSFEESLSKDTSPGSSHSNSRRWRRDPSHTYKPMHWMNDFRYSGKCMGLTDVITLDQKEQRNIDNLFYDFTPIQKTFLPIRYCKYFFNTFRGCIKPDCMYQHVPFQRDEKVCMEVIHKLVNENHTTLLKRAVWIFTAYYRMYMPGVHYDSNLLTKMLRALYVRQMWGDVFQLLETGANVKILPSSEMLIRLFENIGSTGLTAAVPSLVDVFCKLVEAGMMMKPEQINMLITTLNNLQATKNYISVILDIKTRIEMQLSEKNWLCNLDIAVAEVGHCKEKNDWKKLGTLYLNLRTGCENVTDLKKFSNCIVGALQKVPRNDKSEIPYCDFADTVYKDAQLSEIDKNILGRIGISIMYHYYRNKQSQKGKRVLRKLQEMQINFTVLKGLTGEESKATRCQVVNTAVEIFLNCEYLNGALGVLRESEWIINTQVWPCERMDVLKRHNLLCTIAQKTLNKNMFDVCLEVLQNLPGLQCSLTDVDVSQYSLLFNKLLSSCIENNTLGVSSTVIDFMIAKKIPLDFFLLRALITSLGRSCLWLRARELYKCAVLLGCYPPMEGNLYRKVLFIPSFLSEIEMLLSIEIFMVSNASSIQSPGGSHQTLQIILKRCEEERVPNKDYQRGKASYQDAVDRLIQASRLSTPRLFIKHLTVNNANEQQYWCVCSHLSALCLSFQKEPALHIRTAFSYAIWPYRLFKRYGIPGPTPIPFIGTFLGNRHGLMEFDMKCFKKYGNVWGFYDGPQPVLAILDPVIIKSIMVKECYTNFTNRRDFGLSGPLKSSVLMSKDEQWKRIRTVLSPTFTSGKLKQMFPLMKHYGELLVKNIHKKIDNKEPLDMKSIFGSYSMDTILSTSFSVNVDSMNNPNDPFVTNARNLFTFSFFKPLFLITILCPFLVPFLDKMNFCFLSSKFLKFFKDAVASIKKKRQKGAHMDRVDFLQLMVDAQSNEGESVPEEEKHRHKELSDTEILAQSLIFIMAGYETTSTTLMFLTYNIARYPDVQRKLEEEINTLLPNKAPPTYDALMKMEYMDMVINETLRLLPPAIRIDRVCKKTMEINGVTIPAGVVIVVPLFALHLNPEIWPEPEEFQPERFSKENQKNQDPYNFLPFGVGPRNCIGMRFALVNIKLALTILLQNFKLETCKDTPVPLKVCTRGNLKPTKPIILNLVPKGAQTTEEQM</sequence>
<dbReference type="Gene3D" id="1.10.630.10">
    <property type="entry name" value="Cytochrome P450"/>
    <property type="match status" value="1"/>
</dbReference>
<keyword evidence="12" id="KW-0744">Spermatogenesis</keyword>
<comment type="cofactor">
    <cofactor evidence="1 18">
        <name>heme</name>
        <dbReference type="ChEBI" id="CHEBI:30413"/>
    </cofactor>
</comment>
<evidence type="ECO:0000256" key="10">
    <source>
        <dbReference type="ARBA" id="ARBA00022782"/>
    </source>
</evidence>
<proteinExistence type="inferred from homology"/>
<evidence type="ECO:0000256" key="15">
    <source>
        <dbReference type="ARBA" id="ARBA00023033"/>
    </source>
</evidence>
<evidence type="ECO:0000256" key="6">
    <source>
        <dbReference type="ARBA" id="ARBA00016464"/>
    </source>
</evidence>
<evidence type="ECO:0000259" key="20">
    <source>
        <dbReference type="Pfam" id="PF14669"/>
    </source>
</evidence>
<evidence type="ECO:0000256" key="11">
    <source>
        <dbReference type="ARBA" id="ARBA00022824"/>
    </source>
</evidence>
<comment type="function">
    <text evidence="2">Important for normal spermatogenesis and male fertility. Specifically required for progression to the post-meiotic stages of spermatocyte development. Seems to be necessary for normal expression levels of a number of testis-expressed gene transcripts, although its role in this process is unclear.</text>
</comment>
<dbReference type="GO" id="GO:0005789">
    <property type="term" value="C:endoplasmic reticulum membrane"/>
    <property type="evidence" value="ECO:0007669"/>
    <property type="project" value="UniProtKB-SubCell"/>
</dbReference>
<evidence type="ECO:0000256" key="14">
    <source>
        <dbReference type="ARBA" id="ARBA00023004"/>
    </source>
</evidence>
<evidence type="ECO:0000313" key="21">
    <source>
        <dbReference type="Ensembl" id="ENSXETP00000058873"/>
    </source>
</evidence>
<evidence type="ECO:0000256" key="16">
    <source>
        <dbReference type="ARBA" id="ARBA00023136"/>
    </source>
</evidence>
<dbReference type="PRINTS" id="PR00463">
    <property type="entry name" value="EP450I"/>
</dbReference>
<dbReference type="Ensembl" id="ENSXETT00000064999">
    <property type="protein sequence ID" value="ENSXETP00000058873"/>
    <property type="gene ID" value="ENSXETG00000033940"/>
</dbReference>
<evidence type="ECO:0000256" key="8">
    <source>
        <dbReference type="ARBA" id="ARBA00022617"/>
    </source>
</evidence>
<dbReference type="InterPro" id="IPR029435">
    <property type="entry name" value="TOPAZ1_dom"/>
</dbReference>
<dbReference type="GeneTree" id="ENSGT00390000012495"/>
<keyword evidence="16" id="KW-0472">Membrane</keyword>
<keyword evidence="14 18" id="KW-0408">Iron</keyword>
<dbReference type="GO" id="GO:0005829">
    <property type="term" value="C:cytosol"/>
    <property type="evidence" value="ECO:0007669"/>
    <property type="project" value="UniProtKB-SubCell"/>
</dbReference>
<feature type="compositionally biased region" description="Polar residues" evidence="19">
    <location>
        <begin position="153"/>
        <end position="162"/>
    </location>
</feature>
<keyword evidence="10" id="KW-0221">Differentiation</keyword>
<dbReference type="Bgee" id="ENSXETG00000033940">
    <property type="expression patterns" value="Expressed in skeletal muscle tissue and 10 other cell types or tissues"/>
</dbReference>
<accession>A0A6I8PL52</accession>
<dbReference type="InterPro" id="IPR017972">
    <property type="entry name" value="Cyt_P450_CS"/>
</dbReference>
<keyword evidence="7" id="KW-0963">Cytoplasm</keyword>
<evidence type="ECO:0000256" key="12">
    <source>
        <dbReference type="ARBA" id="ARBA00022871"/>
    </source>
</evidence>
<keyword evidence="9 18" id="KW-0479">Metal-binding</keyword>
<keyword evidence="15" id="KW-0503">Monooxygenase</keyword>
<keyword evidence="11" id="KW-0256">Endoplasmic reticulum</keyword>
<evidence type="ECO:0000256" key="5">
    <source>
        <dbReference type="ARBA" id="ARBA00010617"/>
    </source>
</evidence>
<feature type="binding site" description="axial binding residue" evidence="18">
    <location>
        <position position="1253"/>
    </location>
    <ligand>
        <name>heme</name>
        <dbReference type="ChEBI" id="CHEBI:30413"/>
    </ligand>
    <ligandPart>
        <name>Fe</name>
        <dbReference type="ChEBI" id="CHEBI:18248"/>
    </ligandPart>
</feature>
<dbReference type="FunFam" id="1.10.630.10:FF:000003">
    <property type="entry name" value="cytochrome P450 3A12-like isoform X2"/>
    <property type="match status" value="1"/>
</dbReference>
<evidence type="ECO:0000256" key="7">
    <source>
        <dbReference type="ARBA" id="ARBA00022490"/>
    </source>
</evidence>
<organism evidence="21">
    <name type="scientific">Xenopus tropicalis</name>
    <name type="common">Western clawed frog</name>
    <name type="synonym">Silurana tropicalis</name>
    <dbReference type="NCBI Taxonomy" id="8364"/>
    <lineage>
        <taxon>Eukaryota</taxon>
        <taxon>Metazoa</taxon>
        <taxon>Chordata</taxon>
        <taxon>Craniata</taxon>
        <taxon>Vertebrata</taxon>
        <taxon>Euteleostomi</taxon>
        <taxon>Amphibia</taxon>
        <taxon>Batrachia</taxon>
        <taxon>Anura</taxon>
        <taxon>Pipoidea</taxon>
        <taxon>Pipidae</taxon>
        <taxon>Xenopodinae</taxon>
        <taxon>Xenopus</taxon>
        <taxon>Silurana</taxon>
    </lineage>
</organism>
<evidence type="ECO:0000256" key="2">
    <source>
        <dbReference type="ARBA" id="ARBA00002132"/>
    </source>
</evidence>
<evidence type="ECO:0000256" key="1">
    <source>
        <dbReference type="ARBA" id="ARBA00001971"/>
    </source>
</evidence>
<keyword evidence="13" id="KW-0560">Oxidoreductase</keyword>
<reference evidence="21" key="2">
    <citation type="submission" date="2020-05" db="UniProtKB">
        <authorList>
            <consortium name="Ensembl"/>
        </authorList>
    </citation>
    <scope>IDENTIFICATION</scope>
</reference>
<evidence type="ECO:0000256" key="13">
    <source>
        <dbReference type="ARBA" id="ARBA00023002"/>
    </source>
</evidence>
<dbReference type="PANTHER" id="PTHR35671:SF1">
    <property type="entry name" value="PROTEIN TOPAZ1"/>
    <property type="match status" value="1"/>
</dbReference>
<dbReference type="PANTHER" id="PTHR35671">
    <property type="entry name" value="PROTEIN TOPAZ1"/>
    <property type="match status" value="1"/>
</dbReference>
<dbReference type="InterPro" id="IPR036396">
    <property type="entry name" value="Cyt_P450_sf"/>
</dbReference>
<dbReference type="GO" id="GO:0016705">
    <property type="term" value="F:oxidoreductase activity, acting on paired donors, with incorporation or reduction of molecular oxygen"/>
    <property type="evidence" value="ECO:0007669"/>
    <property type="project" value="InterPro"/>
</dbReference>
<keyword evidence="8 18" id="KW-0349">Heme</keyword>